<dbReference type="Gene3D" id="1.50.10.20">
    <property type="match status" value="1"/>
</dbReference>
<evidence type="ECO:0000313" key="3">
    <source>
        <dbReference type="Proteomes" id="UP000009875"/>
    </source>
</evidence>
<gene>
    <name evidence="2" type="ORF">HMPREF9698_01245</name>
</gene>
<sequence>MDIYNAGVKLRDSLANKTLSETVLDDIEQYLSNNEDSNINLLIDEEKDSLIDTVKEIIQKMSLYYSNVFADNPENILKFNISDYNDNPMSLVYGYPGIALTLKSLNIIDEFQLRNISIFLQKYYKINKSKIFLNNGLMFGKAGLALFHTKAGSFFSNNIFLFELIETLNNSEYREIDFANGLTGITYALKLISDDNTYPNFSKIIESYFDIISAVDKPIGKYQGLQYGNIGISFGIQYFDDLNTKSNRLDSFFKNIDIDVSSVSDDKIFTGLSYSYENWPHIRSPYLYSGGASLLYVLTTYFHNSKNCDWQLLRTLLKTLEVPTTHTYGIGYGMSGVALIIMMILILPNVPLDVRQRLELLLMDKIEYIIIHFHDNKDFKGFYDEKQDKFIDDFGNGTLGILKILKMFLKYNDKELCWDEDVFSLIPLPNII</sequence>
<reference evidence="2 3" key="1">
    <citation type="submission" date="2012-09" db="EMBL/GenBank/DDBJ databases">
        <title>The Genome Sequence of Alloiococcus otitis ATCC 51267.</title>
        <authorList>
            <consortium name="The Broad Institute Genome Sequencing Platform"/>
            <person name="Earl A."/>
            <person name="Ward D."/>
            <person name="Feldgarden M."/>
            <person name="Gevers D."/>
            <person name="Huys G."/>
            <person name="Walker B."/>
            <person name="Young S.K."/>
            <person name="Zeng Q."/>
            <person name="Gargeya S."/>
            <person name="Fitzgerald M."/>
            <person name="Haas B."/>
            <person name="Abouelleil A."/>
            <person name="Alvarado L."/>
            <person name="Arachchi H.M."/>
            <person name="Berlin A.M."/>
            <person name="Chapman S.B."/>
            <person name="Goldberg J."/>
            <person name="Griggs A."/>
            <person name="Gujja S."/>
            <person name="Hansen M."/>
            <person name="Howarth C."/>
            <person name="Imamovic A."/>
            <person name="Larimer J."/>
            <person name="McCowen C."/>
            <person name="Montmayeur A."/>
            <person name="Murphy C."/>
            <person name="Neiman D."/>
            <person name="Pearson M."/>
            <person name="Priest M."/>
            <person name="Roberts A."/>
            <person name="Saif S."/>
            <person name="Shea T."/>
            <person name="Sisk P."/>
            <person name="Sykes S."/>
            <person name="Wortman J."/>
            <person name="Nusbaum C."/>
            <person name="Birren B."/>
        </authorList>
    </citation>
    <scope>NUCLEOTIDE SEQUENCE [LARGE SCALE GENOMIC DNA]</scope>
    <source>
        <strain evidence="2 3">ATCC 51267</strain>
    </source>
</reference>
<evidence type="ECO:0008006" key="4">
    <source>
        <dbReference type="Google" id="ProtNLM"/>
    </source>
</evidence>
<keyword evidence="1" id="KW-1133">Transmembrane helix</keyword>
<dbReference type="STRING" id="883081.HMPREF9698_01245"/>
<comment type="caution">
    <text evidence="2">The sequence shown here is derived from an EMBL/GenBank/DDBJ whole genome shotgun (WGS) entry which is preliminary data.</text>
</comment>
<proteinExistence type="predicted"/>
<dbReference type="HOGENOM" id="CLU_634074_0_0_9"/>
<keyword evidence="3" id="KW-1185">Reference proteome</keyword>
<dbReference type="SUPFAM" id="SSF158745">
    <property type="entry name" value="LanC-like"/>
    <property type="match status" value="1"/>
</dbReference>
<feature type="transmembrane region" description="Helical" evidence="1">
    <location>
        <begin position="328"/>
        <end position="347"/>
    </location>
</feature>
<dbReference type="AlphaFoldDB" id="K9E797"/>
<dbReference type="eggNOG" id="COG0515">
    <property type="taxonomic scope" value="Bacteria"/>
</dbReference>
<accession>K9E797</accession>
<dbReference type="Proteomes" id="UP000009875">
    <property type="component" value="Unassembled WGS sequence"/>
</dbReference>
<name>K9E797_9LACT</name>
<organism evidence="2 3">
    <name type="scientific">Alloiococcus otitis ATCC 51267</name>
    <dbReference type="NCBI Taxonomy" id="883081"/>
    <lineage>
        <taxon>Bacteria</taxon>
        <taxon>Bacillati</taxon>
        <taxon>Bacillota</taxon>
        <taxon>Bacilli</taxon>
        <taxon>Lactobacillales</taxon>
        <taxon>Carnobacteriaceae</taxon>
        <taxon>Alloiococcus</taxon>
    </lineage>
</organism>
<evidence type="ECO:0000313" key="2">
    <source>
        <dbReference type="EMBL" id="EKU93049.1"/>
    </source>
</evidence>
<keyword evidence="1" id="KW-0812">Transmembrane</keyword>
<dbReference type="EMBL" id="AGXA01000027">
    <property type="protein sequence ID" value="EKU93049.1"/>
    <property type="molecule type" value="Genomic_DNA"/>
</dbReference>
<evidence type="ECO:0000256" key="1">
    <source>
        <dbReference type="SAM" id="Phobius"/>
    </source>
</evidence>
<protein>
    <recommendedName>
        <fullName evidence="4">Type 2 lantibiotic biosynthesis protein LanM</fullName>
    </recommendedName>
</protein>
<keyword evidence="1" id="KW-0472">Membrane</keyword>